<protein>
    <recommendedName>
        <fullName evidence="5">Rx N-terminal domain-containing protein</fullName>
    </recommendedName>
</protein>
<dbReference type="Proteomes" id="UP000223596">
    <property type="component" value="Unassembled WGS sequence"/>
</dbReference>
<sequence length="116" mass="13946">MEKVQSNANSKKEGTKKEGRKVQTDADVKKKAVKLVISHLKKKIAKEFSGSELVRQWVEEMEKLLEKEEFELAEYMRMRRELNDIIERIMDEEMRFKLRDSWYSFGRALDKKVKKY</sequence>
<dbReference type="RefSeq" id="WP_003512244.1">
    <property type="nucleotide sequence ID" value="NZ_CP013828.1"/>
</dbReference>
<organism evidence="3 4">
    <name type="scientific">Acetivibrio thermocellus AD2</name>
    <dbReference type="NCBI Taxonomy" id="1138384"/>
    <lineage>
        <taxon>Bacteria</taxon>
        <taxon>Bacillati</taxon>
        <taxon>Bacillota</taxon>
        <taxon>Clostridia</taxon>
        <taxon>Eubacteriales</taxon>
        <taxon>Oscillospiraceae</taxon>
        <taxon>Acetivibrio</taxon>
    </lineage>
</organism>
<reference evidence="3 4" key="1">
    <citation type="submission" date="2017-09" db="EMBL/GenBank/DDBJ databases">
        <title>Evaluation of Pacific Biosciences Sequencing Technology to Finishing C. thermocellum Genome Sequences.</title>
        <authorList>
            <person name="Brown S."/>
        </authorList>
    </citation>
    <scope>NUCLEOTIDE SEQUENCE [LARGE SCALE GENOMIC DNA]</scope>
    <source>
        <strain evidence="3 4">AD2</strain>
    </source>
</reference>
<keyword evidence="1" id="KW-0175">Coiled coil</keyword>
<proteinExistence type="predicted"/>
<dbReference type="EMBL" id="PDBW01000001">
    <property type="protein sequence ID" value="PFH03350.1"/>
    <property type="molecule type" value="Genomic_DNA"/>
</dbReference>
<feature type="compositionally biased region" description="Basic and acidic residues" evidence="2">
    <location>
        <begin position="10"/>
        <end position="26"/>
    </location>
</feature>
<accession>A0AB36TIL6</accession>
<comment type="caution">
    <text evidence="3">The sequence shown here is derived from an EMBL/GenBank/DDBJ whole genome shotgun (WGS) entry which is preliminary data.</text>
</comment>
<feature type="coiled-coil region" evidence="1">
    <location>
        <begin position="58"/>
        <end position="95"/>
    </location>
</feature>
<gene>
    <name evidence="3" type="ORF">M972_112158</name>
</gene>
<evidence type="ECO:0000313" key="3">
    <source>
        <dbReference type="EMBL" id="PFH03350.1"/>
    </source>
</evidence>
<evidence type="ECO:0008006" key="5">
    <source>
        <dbReference type="Google" id="ProtNLM"/>
    </source>
</evidence>
<name>A0AB36TIL6_ACETH</name>
<evidence type="ECO:0000313" key="4">
    <source>
        <dbReference type="Proteomes" id="UP000223596"/>
    </source>
</evidence>
<evidence type="ECO:0000256" key="2">
    <source>
        <dbReference type="SAM" id="MobiDB-lite"/>
    </source>
</evidence>
<feature type="region of interest" description="Disordered" evidence="2">
    <location>
        <begin position="1"/>
        <end position="26"/>
    </location>
</feature>
<dbReference type="GeneID" id="35805098"/>
<evidence type="ECO:0000256" key="1">
    <source>
        <dbReference type="SAM" id="Coils"/>
    </source>
</evidence>
<dbReference type="AlphaFoldDB" id="A0AB36TIL6"/>